<dbReference type="RefSeq" id="WP_083530041.1">
    <property type="nucleotide sequence ID" value="NZ_CBCRUZ010000002.1"/>
</dbReference>
<dbReference type="NCBIfam" id="TIGR04474">
    <property type="entry name" value="tcm_partner"/>
    <property type="match status" value="1"/>
</dbReference>
<name>A0ABX8S590_9ACTN</name>
<sequence length="388" mass="42600">MATGANDKYWEDHRLPGVLKLHLVKRYLPVFLIRTSVPTKHVAYIDGFAGRGRYDNGSLGSPGIMLTFAKDQLSQGVAVDLFLCEKNADFFADLTQLAAPYRADGLAIDVTNGLAAEHLSSMLPRVAALPTFIFEDPTGLGVPYVDLVTAMKRNDSAAWPPTEMIINLSLEAIRRIGGHVRSATPNEKSMRRLDEALGGDWWRDLLSAGVTEGAVEAVVSRFAEKLGRDTESHVVVVPVLRAPRQQPVYYLVFCTRHLHGVWNFGHCAAKATEDWWKAAGALAVQREDARAGDQLDLLPAETVLAWPSIDEVEREAVPYIADQINRLLITEKKPITLGDHPRAVFGKYFGQVRESAARAAVKHLHARGLTPSTGKGDKVEKLVVVPAD</sequence>
<proteinExistence type="predicted"/>
<keyword evidence="2" id="KW-1185">Reference proteome</keyword>
<dbReference type="InterPro" id="IPR031009">
    <property type="entry name" value="Tcm_partner"/>
</dbReference>
<evidence type="ECO:0000313" key="1">
    <source>
        <dbReference type="EMBL" id="QXQ12989.1"/>
    </source>
</evidence>
<gene>
    <name evidence="1" type="primary">tcmP</name>
    <name evidence="1" type="ORF">KV203_13855</name>
</gene>
<accession>A0ABX8S590</accession>
<protein>
    <submittedName>
        <fullName evidence="1">Three-Cys-motif partner protein TcmP</fullName>
    </submittedName>
</protein>
<dbReference type="EMBL" id="CP079105">
    <property type="protein sequence ID" value="QXQ12989.1"/>
    <property type="molecule type" value="Genomic_DNA"/>
</dbReference>
<reference evidence="1" key="1">
    <citation type="submission" date="2021-07" db="EMBL/GenBank/DDBJ databases">
        <title>Candidatus Kaistella beijingensis sp. nov. isolated from a municipal wastewater treatment plant is involved in sludge foaming.</title>
        <authorList>
            <person name="Song Y."/>
            <person name="Liu S.-J."/>
        </authorList>
    </citation>
    <scope>NUCLEOTIDE SEQUENCE</scope>
    <source>
        <strain evidence="1">DSM 43998</strain>
    </source>
</reference>
<evidence type="ECO:0000313" key="2">
    <source>
        <dbReference type="Proteomes" id="UP000887023"/>
    </source>
</evidence>
<dbReference type="Proteomes" id="UP000887023">
    <property type="component" value="Chromosome"/>
</dbReference>
<organism evidence="1 2">
    <name type="scientific">Skermania pinensis</name>
    <dbReference type="NCBI Taxonomy" id="39122"/>
    <lineage>
        <taxon>Bacteria</taxon>
        <taxon>Bacillati</taxon>
        <taxon>Actinomycetota</taxon>
        <taxon>Actinomycetes</taxon>
        <taxon>Mycobacteriales</taxon>
        <taxon>Gordoniaceae</taxon>
        <taxon>Skermania</taxon>
    </lineage>
</organism>